<protein>
    <submittedName>
        <fullName evidence="10">FtsX-like permease family protein</fullName>
    </submittedName>
</protein>
<dbReference type="Pfam" id="PF12704">
    <property type="entry name" value="MacB_PCD"/>
    <property type="match status" value="1"/>
</dbReference>
<evidence type="ECO:0000259" key="8">
    <source>
        <dbReference type="Pfam" id="PF02687"/>
    </source>
</evidence>
<gene>
    <name evidence="10" type="ORF">EKD02_07815</name>
</gene>
<dbReference type="Proteomes" id="UP000279908">
    <property type="component" value="Unassembled WGS sequence"/>
</dbReference>
<evidence type="ECO:0000256" key="4">
    <source>
        <dbReference type="ARBA" id="ARBA00022989"/>
    </source>
</evidence>
<proteinExistence type="inferred from homology"/>
<organism evidence="10 11">
    <name type="scientific">Chlorobium phaeovibrioides</name>
    <dbReference type="NCBI Taxonomy" id="1094"/>
    <lineage>
        <taxon>Bacteria</taxon>
        <taxon>Pseudomonadati</taxon>
        <taxon>Chlorobiota</taxon>
        <taxon>Chlorobiia</taxon>
        <taxon>Chlorobiales</taxon>
        <taxon>Chlorobiaceae</taxon>
        <taxon>Chlorobium/Pelodictyon group</taxon>
        <taxon>Chlorobium</taxon>
    </lineage>
</organism>
<sequence length="411" mass="44463">MQFREIIRQALYSLGANRLRSALTVMGVAVGVFSIIGVMTALEAVNKSVETGLTSLGANTFQIQKYPATVFGSGHRRNQYINRQDITYPQALVFRKTMEGKASTIGFMLSSQANQAKYADRTTNPDVVLTGGDENFSASNGYPIEKGRNLTTNDIRYATNAAVIGSELAATLFTQGENPLNHSIRVRGEVYRVSGIFAKKGAAFGQSQDNFLLIPITRYLNHVKESGSINITVEASSRKTYSRTLDHAVGSMRITRGLTIREPNDFEIRTNESLIDSFRDIERAISTGAFIISFMALLTAGVGIMNIMLVSVTERTKEIGIRKSIGAPQNSILRQFLLEALILSLAGGLIGAAAGTATGNLVALQFNLPPIFPLLWITISMAVCSAIGIGFGLFPAWKAANLNPVEALKGK</sequence>
<evidence type="ECO:0000256" key="3">
    <source>
        <dbReference type="ARBA" id="ARBA00022692"/>
    </source>
</evidence>
<dbReference type="InterPro" id="IPR003838">
    <property type="entry name" value="ABC3_permease_C"/>
</dbReference>
<dbReference type="PANTHER" id="PTHR30572:SF4">
    <property type="entry name" value="ABC TRANSPORTER PERMEASE YTRF"/>
    <property type="match status" value="1"/>
</dbReference>
<keyword evidence="5 7" id="KW-0472">Membrane</keyword>
<reference evidence="10 11" key="1">
    <citation type="submission" date="2018-12" db="EMBL/GenBank/DDBJ databases">
        <authorList>
            <person name="Lunina O.N."/>
            <person name="Grouzdev D.S."/>
            <person name="Gorlenko V.M."/>
            <person name="Savvichev A.S."/>
        </authorList>
    </citation>
    <scope>NUCLEOTIDE SEQUENCE [LARGE SCALE GENOMIC DNA]</scope>
    <source>
        <strain evidence="10 11">BrKhr-17</strain>
    </source>
</reference>
<name>A0A3S0U0Y4_CHLPH</name>
<comment type="caution">
    <text evidence="10">The sequence shown here is derived from an EMBL/GenBank/DDBJ whole genome shotgun (WGS) entry which is preliminary data.</text>
</comment>
<evidence type="ECO:0000256" key="1">
    <source>
        <dbReference type="ARBA" id="ARBA00004651"/>
    </source>
</evidence>
<dbReference type="EMBL" id="RXYK01000012">
    <property type="protein sequence ID" value="RTY36838.1"/>
    <property type="molecule type" value="Genomic_DNA"/>
</dbReference>
<dbReference type="Pfam" id="PF02687">
    <property type="entry name" value="FtsX"/>
    <property type="match status" value="1"/>
</dbReference>
<feature type="transmembrane region" description="Helical" evidence="7">
    <location>
        <begin position="374"/>
        <end position="394"/>
    </location>
</feature>
<feature type="transmembrane region" description="Helical" evidence="7">
    <location>
        <begin position="289"/>
        <end position="312"/>
    </location>
</feature>
<evidence type="ECO:0000313" key="11">
    <source>
        <dbReference type="Proteomes" id="UP000279908"/>
    </source>
</evidence>
<feature type="transmembrane region" description="Helical" evidence="7">
    <location>
        <begin position="21"/>
        <end position="42"/>
    </location>
</feature>
<feature type="domain" description="ABC3 transporter permease C-terminal" evidence="8">
    <location>
        <begin position="290"/>
        <end position="404"/>
    </location>
</feature>
<evidence type="ECO:0000256" key="7">
    <source>
        <dbReference type="SAM" id="Phobius"/>
    </source>
</evidence>
<evidence type="ECO:0000256" key="2">
    <source>
        <dbReference type="ARBA" id="ARBA00022475"/>
    </source>
</evidence>
<feature type="domain" description="MacB-like periplasmic core" evidence="9">
    <location>
        <begin position="21"/>
        <end position="240"/>
    </location>
</feature>
<feature type="transmembrane region" description="Helical" evidence="7">
    <location>
        <begin position="332"/>
        <end position="354"/>
    </location>
</feature>
<comment type="similarity">
    <text evidence="6">Belongs to the ABC-4 integral membrane protein family.</text>
</comment>
<accession>A0A3S0U0Y4</accession>
<evidence type="ECO:0000259" key="9">
    <source>
        <dbReference type="Pfam" id="PF12704"/>
    </source>
</evidence>
<dbReference type="GO" id="GO:0005886">
    <property type="term" value="C:plasma membrane"/>
    <property type="evidence" value="ECO:0007669"/>
    <property type="project" value="UniProtKB-SubCell"/>
</dbReference>
<dbReference type="PANTHER" id="PTHR30572">
    <property type="entry name" value="MEMBRANE COMPONENT OF TRANSPORTER-RELATED"/>
    <property type="match status" value="1"/>
</dbReference>
<evidence type="ECO:0000256" key="6">
    <source>
        <dbReference type="ARBA" id="ARBA00038076"/>
    </source>
</evidence>
<dbReference type="AlphaFoldDB" id="A0A3S0U0Y4"/>
<evidence type="ECO:0000256" key="5">
    <source>
        <dbReference type="ARBA" id="ARBA00023136"/>
    </source>
</evidence>
<dbReference type="GO" id="GO:0022857">
    <property type="term" value="F:transmembrane transporter activity"/>
    <property type="evidence" value="ECO:0007669"/>
    <property type="project" value="TreeGrafter"/>
</dbReference>
<keyword evidence="3 7" id="KW-0812">Transmembrane</keyword>
<dbReference type="InterPro" id="IPR050250">
    <property type="entry name" value="Macrolide_Exporter_MacB"/>
</dbReference>
<dbReference type="RefSeq" id="WP_126342833.1">
    <property type="nucleotide sequence ID" value="NZ_RXYJ01000010.1"/>
</dbReference>
<evidence type="ECO:0000313" key="10">
    <source>
        <dbReference type="EMBL" id="RTY36838.1"/>
    </source>
</evidence>
<comment type="subcellular location">
    <subcellularLocation>
        <location evidence="1">Cell membrane</location>
        <topology evidence="1">Multi-pass membrane protein</topology>
    </subcellularLocation>
</comment>
<keyword evidence="4 7" id="KW-1133">Transmembrane helix</keyword>
<keyword evidence="2" id="KW-1003">Cell membrane</keyword>
<dbReference type="InterPro" id="IPR025857">
    <property type="entry name" value="MacB_PCD"/>
</dbReference>